<name>A0ABQ5XPE6_9GAMM</name>
<gene>
    <name evidence="1" type="ORF">GCM10007901_25200</name>
</gene>
<sequence length="107" mass="12073">MLSASHDVFELDSGLRRNDAEEWVKFLASLALHPNPLPGGARESQHRGCCLQPSARRPRTRFASITVYLAPFGRHPFRVQPHMIETNPILAQIADLKARIESLRGYL</sequence>
<dbReference type="Proteomes" id="UP001156670">
    <property type="component" value="Unassembled WGS sequence"/>
</dbReference>
<evidence type="ECO:0000313" key="2">
    <source>
        <dbReference type="Proteomes" id="UP001156670"/>
    </source>
</evidence>
<comment type="caution">
    <text evidence="1">The sequence shown here is derived from an EMBL/GenBank/DDBJ whole genome shotgun (WGS) entry which is preliminary data.</text>
</comment>
<reference evidence="2" key="1">
    <citation type="journal article" date="2019" name="Int. J. Syst. Evol. Microbiol.">
        <title>The Global Catalogue of Microorganisms (GCM) 10K type strain sequencing project: providing services to taxonomists for standard genome sequencing and annotation.</title>
        <authorList>
            <consortium name="The Broad Institute Genomics Platform"/>
            <consortium name="The Broad Institute Genome Sequencing Center for Infectious Disease"/>
            <person name="Wu L."/>
            <person name="Ma J."/>
        </authorList>
    </citation>
    <scope>NUCLEOTIDE SEQUENCE [LARGE SCALE GENOMIC DNA]</scope>
    <source>
        <strain evidence="2">NBRC 111980</strain>
    </source>
</reference>
<organism evidence="1 2">
    <name type="scientific">Dyella acidisoli</name>
    <dbReference type="NCBI Taxonomy" id="1867834"/>
    <lineage>
        <taxon>Bacteria</taxon>
        <taxon>Pseudomonadati</taxon>
        <taxon>Pseudomonadota</taxon>
        <taxon>Gammaproteobacteria</taxon>
        <taxon>Lysobacterales</taxon>
        <taxon>Rhodanobacteraceae</taxon>
        <taxon>Dyella</taxon>
    </lineage>
</organism>
<accession>A0ABQ5XPE6</accession>
<dbReference type="EMBL" id="BSOB01000020">
    <property type="protein sequence ID" value="GLQ93569.1"/>
    <property type="molecule type" value="Genomic_DNA"/>
</dbReference>
<keyword evidence="2" id="KW-1185">Reference proteome</keyword>
<evidence type="ECO:0000313" key="1">
    <source>
        <dbReference type="EMBL" id="GLQ93569.1"/>
    </source>
</evidence>
<proteinExistence type="predicted"/>
<protein>
    <submittedName>
        <fullName evidence="1">Uncharacterized protein</fullName>
    </submittedName>
</protein>